<evidence type="ECO:0000256" key="5">
    <source>
        <dbReference type="ARBA" id="ARBA00023284"/>
    </source>
</evidence>
<dbReference type="InterPro" id="IPR000397">
    <property type="entry name" value="Heat_shock_Hsp33"/>
</dbReference>
<dbReference type="AlphaFoldDB" id="A0A3B0U1N3"/>
<protein>
    <submittedName>
        <fullName evidence="6">33 kDa chaperonin HslO</fullName>
    </submittedName>
</protein>
<dbReference type="EMBL" id="UOEM01000060">
    <property type="protein sequence ID" value="VAW13306.1"/>
    <property type="molecule type" value="Genomic_DNA"/>
</dbReference>
<evidence type="ECO:0000256" key="3">
    <source>
        <dbReference type="ARBA" id="ARBA00023157"/>
    </source>
</evidence>
<dbReference type="GO" id="GO:0051082">
    <property type="term" value="F:unfolded protein binding"/>
    <property type="evidence" value="ECO:0007669"/>
    <property type="project" value="InterPro"/>
</dbReference>
<keyword evidence="1" id="KW-0963">Cytoplasm</keyword>
<reference evidence="6" key="1">
    <citation type="submission" date="2018-06" db="EMBL/GenBank/DDBJ databases">
        <authorList>
            <person name="Zhirakovskaya E."/>
        </authorList>
    </citation>
    <scope>NUCLEOTIDE SEQUENCE</scope>
</reference>
<dbReference type="NCBIfam" id="NF002386">
    <property type="entry name" value="PRK01402.1"/>
    <property type="match status" value="1"/>
</dbReference>
<keyword evidence="5" id="KW-0676">Redox-active center</keyword>
<dbReference type="PIRSF" id="PIRSF005261">
    <property type="entry name" value="Heat_shock_Hsp33"/>
    <property type="match status" value="1"/>
</dbReference>
<sequence>MTASLEDRPDDDIVLPFSLAGANVRGRIVRLGPMVTQILGRHDYPPPVGALLGEAVALTALLGASLKFDGRFVVEARSDGPVDLVVADFTTPGDMRGYAHFDAEAVARAQAQGGAAPQLGHGHLAMTVDQGADMELYQGIVALTGGRLADAALEYFHRSEQIPTALHLGAGQISTPGARPNADTGWRAGGILIQHLPPAGPADLETENDDWANALAVFKTVEYDEILDPGLAPERLLYRLFHEAGVTVTSASPVTDTCRCSRDRIGATLSRFDGAGLEEMIEDGAIGVTCEFCNRRYRFTPEEIATPAS</sequence>
<proteinExistence type="predicted"/>
<evidence type="ECO:0000256" key="1">
    <source>
        <dbReference type="ARBA" id="ARBA00022490"/>
    </source>
</evidence>
<dbReference type="InterPro" id="IPR016153">
    <property type="entry name" value="Heat_shock_Hsp33_N"/>
</dbReference>
<dbReference type="PANTHER" id="PTHR30111">
    <property type="entry name" value="33 KDA CHAPERONIN"/>
    <property type="match status" value="1"/>
</dbReference>
<dbReference type="SUPFAM" id="SSF64397">
    <property type="entry name" value="Hsp33 domain"/>
    <property type="match status" value="1"/>
</dbReference>
<evidence type="ECO:0000313" key="6">
    <source>
        <dbReference type="EMBL" id="VAW13306.1"/>
    </source>
</evidence>
<evidence type="ECO:0000256" key="2">
    <source>
        <dbReference type="ARBA" id="ARBA00022833"/>
    </source>
</evidence>
<dbReference type="GO" id="GO:0005737">
    <property type="term" value="C:cytoplasm"/>
    <property type="evidence" value="ECO:0007669"/>
    <property type="project" value="InterPro"/>
</dbReference>
<dbReference type="Pfam" id="PF01430">
    <property type="entry name" value="HSP33"/>
    <property type="match status" value="1"/>
</dbReference>
<keyword evidence="2" id="KW-0862">Zinc</keyword>
<keyword evidence="3" id="KW-1015">Disulfide bond</keyword>
<dbReference type="GO" id="GO:0044183">
    <property type="term" value="F:protein folding chaperone"/>
    <property type="evidence" value="ECO:0007669"/>
    <property type="project" value="TreeGrafter"/>
</dbReference>
<name>A0A3B0U1N3_9ZZZZ</name>
<accession>A0A3B0U1N3</accession>
<gene>
    <name evidence="6" type="ORF">MNBD_ALPHA09-866</name>
</gene>
<dbReference type="InterPro" id="IPR016154">
    <property type="entry name" value="Heat_shock_Hsp33_C"/>
</dbReference>
<dbReference type="Gene3D" id="3.90.1280.10">
    <property type="entry name" value="HSP33 redox switch-like"/>
    <property type="match status" value="1"/>
</dbReference>
<keyword evidence="4" id="KW-0143">Chaperone</keyword>
<dbReference type="PANTHER" id="PTHR30111:SF1">
    <property type="entry name" value="33 KDA CHAPERONIN"/>
    <property type="match status" value="1"/>
</dbReference>
<dbReference type="CDD" id="cd00498">
    <property type="entry name" value="Hsp33"/>
    <property type="match status" value="1"/>
</dbReference>
<organism evidence="6">
    <name type="scientific">hydrothermal vent metagenome</name>
    <dbReference type="NCBI Taxonomy" id="652676"/>
    <lineage>
        <taxon>unclassified sequences</taxon>
        <taxon>metagenomes</taxon>
        <taxon>ecological metagenomes</taxon>
    </lineage>
</organism>
<dbReference type="GO" id="GO:0042026">
    <property type="term" value="P:protein refolding"/>
    <property type="evidence" value="ECO:0007669"/>
    <property type="project" value="TreeGrafter"/>
</dbReference>
<evidence type="ECO:0000256" key="4">
    <source>
        <dbReference type="ARBA" id="ARBA00023186"/>
    </source>
</evidence>
<dbReference type="Gene3D" id="3.55.30.10">
    <property type="entry name" value="Hsp33 domain"/>
    <property type="match status" value="1"/>
</dbReference>
<dbReference type="SUPFAM" id="SSF118352">
    <property type="entry name" value="HSP33 redox switch-like"/>
    <property type="match status" value="1"/>
</dbReference>